<name>A0A3A5M364_9MICC</name>
<evidence type="ECO:0000313" key="3">
    <source>
        <dbReference type="Proteomes" id="UP000272560"/>
    </source>
</evidence>
<dbReference type="Proteomes" id="UP000272560">
    <property type="component" value="Unassembled WGS sequence"/>
</dbReference>
<comment type="caution">
    <text evidence="2">The sequence shown here is derived from an EMBL/GenBank/DDBJ whole genome shotgun (WGS) entry which is preliminary data.</text>
</comment>
<keyword evidence="3" id="KW-1185">Reference proteome</keyword>
<sequence>MNSKGLHQELSGATDFDLVDGALRQFFTNAKLRAVSVRVFTPIPSLIAFADMMRPDTGLIRSCWSCGSSSSAMTTVEEEARPAVRPLQADVMPEVLQASPAHMRLRPETVQHQSHPVDPRHLLAPPLPLS</sequence>
<feature type="region of interest" description="Disordered" evidence="1">
    <location>
        <begin position="98"/>
        <end position="130"/>
    </location>
</feature>
<feature type="compositionally biased region" description="Basic and acidic residues" evidence="1">
    <location>
        <begin position="105"/>
        <end position="121"/>
    </location>
</feature>
<proteinExistence type="predicted"/>
<evidence type="ECO:0000256" key="1">
    <source>
        <dbReference type="SAM" id="MobiDB-lite"/>
    </source>
</evidence>
<dbReference type="AlphaFoldDB" id="A0A3A5M364"/>
<gene>
    <name evidence="2" type="ORF">D6T63_08765</name>
</gene>
<evidence type="ECO:0000313" key="2">
    <source>
        <dbReference type="EMBL" id="RJT79976.1"/>
    </source>
</evidence>
<protein>
    <submittedName>
        <fullName evidence="2">Uncharacterized protein</fullName>
    </submittedName>
</protein>
<dbReference type="EMBL" id="QZVT01000004">
    <property type="protein sequence ID" value="RJT79976.1"/>
    <property type="molecule type" value="Genomic_DNA"/>
</dbReference>
<reference evidence="2 3" key="1">
    <citation type="submission" date="2018-09" db="EMBL/GenBank/DDBJ databases">
        <title>Novel species of Arthrobacter.</title>
        <authorList>
            <person name="Liu Q."/>
            <person name="Xin Y.-H."/>
        </authorList>
    </citation>
    <scope>NUCLEOTIDE SEQUENCE [LARGE SCALE GENOMIC DNA]</scope>
    <source>
        <strain evidence="2 3">Hz2</strain>
    </source>
</reference>
<accession>A0A3A5M364</accession>
<organism evidence="2 3">
    <name type="scientific">Arthrobacter cheniae</name>
    <dbReference type="NCBI Taxonomy" id="1258888"/>
    <lineage>
        <taxon>Bacteria</taxon>
        <taxon>Bacillati</taxon>
        <taxon>Actinomycetota</taxon>
        <taxon>Actinomycetes</taxon>
        <taxon>Micrococcales</taxon>
        <taxon>Micrococcaceae</taxon>
        <taxon>Arthrobacter</taxon>
    </lineage>
</organism>